<dbReference type="Proteomes" id="UP000315295">
    <property type="component" value="Unassembled WGS sequence"/>
</dbReference>
<dbReference type="EMBL" id="VIEB01000129">
    <property type="protein sequence ID" value="TQE05053.1"/>
    <property type="molecule type" value="Genomic_DNA"/>
</dbReference>
<evidence type="ECO:0000256" key="1">
    <source>
        <dbReference type="SAM" id="SignalP"/>
    </source>
</evidence>
<dbReference type="STRING" id="106549.A0A540N3C7"/>
<gene>
    <name evidence="2" type="ORF">C1H46_009345</name>
</gene>
<evidence type="ECO:0000313" key="3">
    <source>
        <dbReference type="Proteomes" id="UP000315295"/>
    </source>
</evidence>
<dbReference type="AlphaFoldDB" id="A0A540N3C7"/>
<evidence type="ECO:0000313" key="2">
    <source>
        <dbReference type="EMBL" id="TQE05053.1"/>
    </source>
</evidence>
<accession>A0A540N3C7</accession>
<sequence>MCFTARYIFLLLGIFRTHGHFLEAIRAGAVNTGFYAEISKFIDPRKEKFSDKELLGLKLLMRIFVGSFMNTTDGSPCFVKSNGLERSLQSLELAGYQMGEAITGDSQEIDEVGKEWEHNLLQNMMDRVA</sequence>
<proteinExistence type="predicted"/>
<reference evidence="2 3" key="1">
    <citation type="journal article" date="2019" name="G3 (Bethesda)">
        <title>Sequencing of a Wild Apple (Malus baccata) Genome Unravels the Differences Between Cultivated and Wild Apple Species Regarding Disease Resistance and Cold Tolerance.</title>
        <authorList>
            <person name="Chen X."/>
        </authorList>
    </citation>
    <scope>NUCLEOTIDE SEQUENCE [LARGE SCALE GENOMIC DNA]</scope>
    <source>
        <strain evidence="3">cv. Shandingzi</strain>
        <tissue evidence="2">Leaves</tissue>
    </source>
</reference>
<feature type="chain" id="PRO_5022147749" evidence="1">
    <location>
        <begin position="20"/>
        <end position="129"/>
    </location>
</feature>
<keyword evidence="1" id="KW-0732">Signal</keyword>
<organism evidence="2 3">
    <name type="scientific">Malus baccata</name>
    <name type="common">Siberian crab apple</name>
    <name type="synonym">Pyrus baccata</name>
    <dbReference type="NCBI Taxonomy" id="106549"/>
    <lineage>
        <taxon>Eukaryota</taxon>
        <taxon>Viridiplantae</taxon>
        <taxon>Streptophyta</taxon>
        <taxon>Embryophyta</taxon>
        <taxon>Tracheophyta</taxon>
        <taxon>Spermatophyta</taxon>
        <taxon>Magnoliopsida</taxon>
        <taxon>eudicotyledons</taxon>
        <taxon>Gunneridae</taxon>
        <taxon>Pentapetalae</taxon>
        <taxon>rosids</taxon>
        <taxon>fabids</taxon>
        <taxon>Rosales</taxon>
        <taxon>Rosaceae</taxon>
        <taxon>Amygdaloideae</taxon>
        <taxon>Maleae</taxon>
        <taxon>Malus</taxon>
    </lineage>
</organism>
<protein>
    <submittedName>
        <fullName evidence="2">Uncharacterized protein</fullName>
    </submittedName>
</protein>
<comment type="caution">
    <text evidence="2">The sequence shown here is derived from an EMBL/GenBank/DDBJ whole genome shotgun (WGS) entry which is preliminary data.</text>
</comment>
<keyword evidence="3" id="KW-1185">Reference proteome</keyword>
<feature type="signal peptide" evidence="1">
    <location>
        <begin position="1"/>
        <end position="19"/>
    </location>
</feature>
<name>A0A540N3C7_MALBA</name>